<dbReference type="AlphaFoldDB" id="A0A7J7KV55"/>
<dbReference type="GO" id="GO:0004654">
    <property type="term" value="F:polyribonucleotide nucleotidyltransferase activity"/>
    <property type="evidence" value="ECO:0007669"/>
    <property type="project" value="InterPro"/>
</dbReference>
<dbReference type="Proteomes" id="UP000541444">
    <property type="component" value="Unassembled WGS sequence"/>
</dbReference>
<dbReference type="GO" id="GO:0005739">
    <property type="term" value="C:mitochondrion"/>
    <property type="evidence" value="ECO:0007669"/>
    <property type="project" value="TreeGrafter"/>
</dbReference>
<dbReference type="GO" id="GO:0000175">
    <property type="term" value="F:3'-5'-RNA exonuclease activity"/>
    <property type="evidence" value="ECO:0007669"/>
    <property type="project" value="TreeGrafter"/>
</dbReference>
<dbReference type="SUPFAM" id="SSF54211">
    <property type="entry name" value="Ribosomal protein S5 domain 2-like"/>
    <property type="match status" value="1"/>
</dbReference>
<dbReference type="InterPro" id="IPR020568">
    <property type="entry name" value="Ribosomal_Su5_D2-typ_SF"/>
</dbReference>
<dbReference type="InterPro" id="IPR012162">
    <property type="entry name" value="PNPase"/>
</dbReference>
<evidence type="ECO:0000256" key="2">
    <source>
        <dbReference type="SAM" id="MobiDB-lite"/>
    </source>
</evidence>
<feature type="region of interest" description="Disordered" evidence="2">
    <location>
        <begin position="206"/>
        <end position="246"/>
    </location>
</feature>
<dbReference type="InterPro" id="IPR001247">
    <property type="entry name" value="ExoRNase_PH_dom1"/>
</dbReference>
<dbReference type="InterPro" id="IPR027408">
    <property type="entry name" value="PNPase/RNase_PH_dom_sf"/>
</dbReference>
<dbReference type="GO" id="GO:0000958">
    <property type="term" value="P:mitochondrial mRNA catabolic process"/>
    <property type="evidence" value="ECO:0007669"/>
    <property type="project" value="TreeGrafter"/>
</dbReference>
<feature type="compositionally biased region" description="Basic residues" evidence="2">
    <location>
        <begin position="478"/>
        <end position="487"/>
    </location>
</feature>
<accession>A0A7J7KV55</accession>
<dbReference type="GO" id="GO:0005829">
    <property type="term" value="C:cytosol"/>
    <property type="evidence" value="ECO:0007669"/>
    <property type="project" value="TreeGrafter"/>
</dbReference>
<name>A0A7J7KV55_9MAGN</name>
<dbReference type="PANTHER" id="PTHR11252">
    <property type="entry name" value="POLYRIBONUCLEOTIDE NUCLEOTIDYLTRANSFERASE"/>
    <property type="match status" value="1"/>
</dbReference>
<dbReference type="GO" id="GO:0003723">
    <property type="term" value="F:RNA binding"/>
    <property type="evidence" value="ECO:0007669"/>
    <property type="project" value="UniProtKB-KW"/>
</dbReference>
<evidence type="ECO:0000256" key="1">
    <source>
        <dbReference type="ARBA" id="ARBA00022884"/>
    </source>
</evidence>
<comment type="caution">
    <text evidence="4">The sequence shown here is derived from an EMBL/GenBank/DDBJ whole genome shotgun (WGS) entry which is preliminary data.</text>
</comment>
<dbReference type="OrthoDB" id="1712416at2759"/>
<dbReference type="Gene3D" id="3.30.230.70">
    <property type="entry name" value="GHMP Kinase, N-terminal domain"/>
    <property type="match status" value="1"/>
</dbReference>
<dbReference type="GO" id="GO:0000965">
    <property type="term" value="P:mitochondrial RNA 3'-end processing"/>
    <property type="evidence" value="ECO:0007669"/>
    <property type="project" value="TreeGrafter"/>
</dbReference>
<feature type="compositionally biased region" description="Basic and acidic residues" evidence="2">
    <location>
        <begin position="210"/>
        <end position="242"/>
    </location>
</feature>
<keyword evidence="1" id="KW-0694">RNA-binding</keyword>
<feature type="domain" description="Exoribonuclease phosphorolytic" evidence="3">
    <location>
        <begin position="248"/>
        <end position="381"/>
    </location>
</feature>
<dbReference type="GO" id="GO:0009570">
    <property type="term" value="C:chloroplast stroma"/>
    <property type="evidence" value="ECO:0007669"/>
    <property type="project" value="TreeGrafter"/>
</dbReference>
<dbReference type="SUPFAM" id="SSF55666">
    <property type="entry name" value="Ribonuclease PH domain 2-like"/>
    <property type="match status" value="1"/>
</dbReference>
<protein>
    <recommendedName>
        <fullName evidence="3">Exoribonuclease phosphorolytic domain-containing protein</fullName>
    </recommendedName>
</protein>
<reference evidence="4 5" key="1">
    <citation type="journal article" date="2020" name="IScience">
        <title>Genome Sequencing of the Endangered Kingdonia uniflora (Circaeasteraceae, Ranunculales) Reveals Potential Mechanisms of Evolutionary Specialization.</title>
        <authorList>
            <person name="Sun Y."/>
            <person name="Deng T."/>
            <person name="Zhang A."/>
            <person name="Moore M.J."/>
            <person name="Landis J.B."/>
            <person name="Lin N."/>
            <person name="Zhang H."/>
            <person name="Zhang X."/>
            <person name="Huang J."/>
            <person name="Zhang X."/>
            <person name="Sun H."/>
            <person name="Wang H."/>
        </authorList>
    </citation>
    <scope>NUCLEOTIDE SEQUENCE [LARGE SCALE GENOMIC DNA]</scope>
    <source>
        <strain evidence="4">TB1705</strain>
        <tissue evidence="4">Leaf</tissue>
    </source>
</reference>
<evidence type="ECO:0000313" key="5">
    <source>
        <dbReference type="Proteomes" id="UP000541444"/>
    </source>
</evidence>
<keyword evidence="5" id="KW-1185">Reference proteome</keyword>
<dbReference type="Pfam" id="PF01138">
    <property type="entry name" value="RNase_PH"/>
    <property type="match status" value="1"/>
</dbReference>
<feature type="region of interest" description="Disordered" evidence="2">
    <location>
        <begin position="458"/>
        <end position="487"/>
    </location>
</feature>
<dbReference type="EMBL" id="JACGCM010002885">
    <property type="protein sequence ID" value="KAF6134236.1"/>
    <property type="molecule type" value="Genomic_DNA"/>
</dbReference>
<evidence type="ECO:0000259" key="3">
    <source>
        <dbReference type="Pfam" id="PF01138"/>
    </source>
</evidence>
<evidence type="ECO:0000313" key="4">
    <source>
        <dbReference type="EMBL" id="KAF6134236.1"/>
    </source>
</evidence>
<dbReference type="InterPro" id="IPR036345">
    <property type="entry name" value="ExoRNase_PH_dom2_sf"/>
</dbReference>
<sequence>MESSKELTESNKMMSKQLEAMLAKLHARAMFDYKFTMYIRAIVEIGEIEAGVVTEDSIKFDGVGLKMNHYEKMTERDGHCAIDVVGGETETDEQNYGIEEEVNRDCEIASFTKVHKFFAKIGKFVDSQIEEVFDETPINRVVESEFRNIGEGFPVIRMPENGEPKLGFPHDIREEEKEITTLLIQNIVNGVGKTSPGSFGDYNKVVGSPKRGDVPPHELPYDTKKRVGEERVRKHDGKRSDGRTPSGIRLINSRCGLLPRAHGSALFTRGETQALAVATLGDKQMAQRIDNLVDVDELKRFYLQYSFPPSCVGEVRRVGAPSRREVGHGMLAERALEPILPSEDDFPYIIRIESNITESNGSSSMASVCGGCLALQDAGVPIKSSIAGIAMGMVLDTQEFGGDGTALILSDITGSEDASGDMDFKVAGNEDGITAFQMDIKSGKLLFELMHIEHIGIHNSTTGGRSHSTHHERSPSSSKRRTKAYTW</sequence>
<proteinExistence type="predicted"/>
<dbReference type="PANTHER" id="PTHR11252:SF0">
    <property type="entry name" value="POLYRIBONUCLEOTIDE NUCLEOTIDYLTRANSFERASE 1, MITOCHONDRIAL"/>
    <property type="match status" value="1"/>
</dbReference>
<gene>
    <name evidence="4" type="ORF">GIB67_010035</name>
</gene>
<dbReference type="CDD" id="cd11364">
    <property type="entry name" value="RNase_PH_PNPase_2"/>
    <property type="match status" value="1"/>
</dbReference>
<organism evidence="4 5">
    <name type="scientific">Kingdonia uniflora</name>
    <dbReference type="NCBI Taxonomy" id="39325"/>
    <lineage>
        <taxon>Eukaryota</taxon>
        <taxon>Viridiplantae</taxon>
        <taxon>Streptophyta</taxon>
        <taxon>Embryophyta</taxon>
        <taxon>Tracheophyta</taxon>
        <taxon>Spermatophyta</taxon>
        <taxon>Magnoliopsida</taxon>
        <taxon>Ranunculales</taxon>
        <taxon>Circaeasteraceae</taxon>
        <taxon>Kingdonia</taxon>
    </lineage>
</organism>